<organism evidence="9 10">
    <name type="scientific">Methanococcoides methylutens</name>
    <dbReference type="NCBI Taxonomy" id="2226"/>
    <lineage>
        <taxon>Archaea</taxon>
        <taxon>Methanobacteriati</taxon>
        <taxon>Methanobacteriota</taxon>
        <taxon>Stenosarchaea group</taxon>
        <taxon>Methanomicrobia</taxon>
        <taxon>Methanosarcinales</taxon>
        <taxon>Methanosarcinaceae</taxon>
        <taxon>Methanococcoides</taxon>
    </lineage>
</organism>
<dbReference type="InterPro" id="IPR016169">
    <property type="entry name" value="FAD-bd_PCMH_sub2"/>
</dbReference>
<accession>A0A099T2R7</accession>
<evidence type="ECO:0000313" key="9">
    <source>
        <dbReference type="EMBL" id="KGK99417.1"/>
    </source>
</evidence>
<evidence type="ECO:0000256" key="6">
    <source>
        <dbReference type="ARBA" id="ARBA00023002"/>
    </source>
</evidence>
<dbReference type="InterPro" id="IPR006094">
    <property type="entry name" value="Oxid_FAD_bind_N"/>
</dbReference>
<dbReference type="Gene3D" id="3.30.70.2190">
    <property type="match status" value="1"/>
</dbReference>
<dbReference type="RefSeq" id="WP_048193359.1">
    <property type="nucleotide sequence ID" value="NZ_CAAGSM010000001.1"/>
</dbReference>
<keyword evidence="4" id="KW-0274">FAD</keyword>
<dbReference type="Proteomes" id="UP000029859">
    <property type="component" value="Unassembled WGS sequence"/>
</dbReference>
<dbReference type="InterPro" id="IPR004113">
    <property type="entry name" value="FAD-bd_oxidored_4_C"/>
</dbReference>
<comment type="similarity">
    <text evidence="2">Belongs to the FAD-binding oxidoreductase/transferase type 4 family.</text>
</comment>
<dbReference type="SUPFAM" id="SSF55103">
    <property type="entry name" value="FAD-linked oxidases, C-terminal domain"/>
    <property type="match status" value="1"/>
</dbReference>
<keyword evidence="3" id="KW-0285">Flavoprotein</keyword>
<evidence type="ECO:0000259" key="8">
    <source>
        <dbReference type="PROSITE" id="PS51387"/>
    </source>
</evidence>
<dbReference type="SUPFAM" id="SSF56176">
    <property type="entry name" value="FAD-binding/transporter-associated domain-like"/>
    <property type="match status" value="1"/>
</dbReference>
<keyword evidence="10" id="KW-1185">Reference proteome</keyword>
<feature type="domain" description="FAD-binding PCMH-type" evidence="8">
    <location>
        <begin position="35"/>
        <end position="213"/>
    </location>
</feature>
<evidence type="ECO:0000313" key="10">
    <source>
        <dbReference type="Proteomes" id="UP000029859"/>
    </source>
</evidence>
<evidence type="ECO:0000256" key="7">
    <source>
        <dbReference type="ARBA" id="ARBA00038897"/>
    </source>
</evidence>
<dbReference type="InterPro" id="IPR016167">
    <property type="entry name" value="FAD-bd_PCMH_sub1"/>
</dbReference>
<protein>
    <recommendedName>
        <fullName evidence="7">D-lactate dehydrogenase (cytochrome)</fullName>
        <ecNumber evidence="7">1.1.2.4</ecNumber>
    </recommendedName>
</protein>
<dbReference type="InterPro" id="IPR016171">
    <property type="entry name" value="Vanillyl_alc_oxidase_C-sub2"/>
</dbReference>
<dbReference type="Gene3D" id="3.30.70.2740">
    <property type="match status" value="1"/>
</dbReference>
<dbReference type="Gene3D" id="3.30.43.10">
    <property type="entry name" value="Uridine Diphospho-n-acetylenolpyruvylglucosamine Reductase, domain 2"/>
    <property type="match status" value="1"/>
</dbReference>
<dbReference type="Pfam" id="PF01565">
    <property type="entry name" value="FAD_binding_4"/>
    <property type="match status" value="1"/>
</dbReference>
<dbReference type="FunFam" id="3.30.70.2740:FF:000001">
    <property type="entry name" value="D-lactate dehydrogenase mitochondrial"/>
    <property type="match status" value="1"/>
</dbReference>
<name>A0A099T2R7_METMT</name>
<dbReference type="EMBL" id="JRHO01000008">
    <property type="protein sequence ID" value="KGK99417.1"/>
    <property type="molecule type" value="Genomic_DNA"/>
</dbReference>
<sequence length="474" mass="51644">MDQQIIDRLRDIVGEVHISTSTAELYAYSTDAGIHRSMPDAVIRPKTTAEIEKIVKLANEYLFPIVPRGAGTALCGHSVPVAGGVVIDLQRMDKIKELHVEDLYVVVEPGVIHKDLNAELKKYGFFIPGPSSGNVANIGGMVATNASGGNAVKYGATRDYVLGMEVVFPNGDIARLGSRTLKNSAGYQLEKLMCGMEGTLGIMTEVTLRIVPLPETTAVAVAVFNTLEEAGQCVSNIIAKPLIPSGLELMSKVCIQAVNKAVCMGLPDEEAILLIEVDGSVNDVKDQIETVMEVCKASNALSVDFTDDPERKEELWKGRKAMIPALSKYDDDLVTVMLADDMAVPMSKVPEAVKAFQDISDKYDIIIASYGHSGDGNLHTKVLMDPTMKSHWDQAEKAVEEIYEKVMELGGTITGEHGVGMTKAPFFLKERACSLNAMKTIKMALDPNNIMNPNKIMGWEGNFISHLRYHLEDE</sequence>
<dbReference type="GO" id="GO:0008720">
    <property type="term" value="F:D-lactate dehydrogenase (NAD+) activity"/>
    <property type="evidence" value="ECO:0007669"/>
    <property type="project" value="TreeGrafter"/>
</dbReference>
<dbReference type="GO" id="GO:0004458">
    <property type="term" value="F:D-lactate dehydrogenase (cytochrome) activity"/>
    <property type="evidence" value="ECO:0007669"/>
    <property type="project" value="UniProtKB-EC"/>
</dbReference>
<dbReference type="InterPro" id="IPR036318">
    <property type="entry name" value="FAD-bd_PCMH-like_sf"/>
</dbReference>
<dbReference type="AlphaFoldDB" id="A0A099T2R7"/>
<dbReference type="EC" id="1.1.2.4" evidence="7"/>
<dbReference type="Pfam" id="PF02913">
    <property type="entry name" value="FAD-oxidase_C"/>
    <property type="match status" value="1"/>
</dbReference>
<dbReference type="Gene3D" id="1.10.45.10">
    <property type="entry name" value="Vanillyl-alcohol Oxidase, Chain A, domain 4"/>
    <property type="match status" value="1"/>
</dbReference>
<dbReference type="GO" id="GO:0071949">
    <property type="term" value="F:FAD binding"/>
    <property type="evidence" value="ECO:0007669"/>
    <property type="project" value="InterPro"/>
</dbReference>
<evidence type="ECO:0000256" key="3">
    <source>
        <dbReference type="ARBA" id="ARBA00022630"/>
    </source>
</evidence>
<dbReference type="Gene3D" id="3.30.465.10">
    <property type="match status" value="1"/>
</dbReference>
<reference evidence="9 10" key="1">
    <citation type="submission" date="2014-09" db="EMBL/GenBank/DDBJ databases">
        <title>Draft genome sequence of an obligately methylotrophic methanogen, Methanococcoides methylutens, isolated from marine sediment.</title>
        <authorList>
            <person name="Guan Y."/>
            <person name="Ngugi D.K."/>
            <person name="Blom J."/>
            <person name="Ali S."/>
            <person name="Ferry J.G."/>
            <person name="Stingl U."/>
        </authorList>
    </citation>
    <scope>NUCLEOTIDE SEQUENCE [LARGE SCALE GENOMIC DNA]</scope>
    <source>
        <strain evidence="9 10">DSM 2657</strain>
    </source>
</reference>
<keyword evidence="5" id="KW-0809">Transit peptide</keyword>
<evidence type="ECO:0000256" key="5">
    <source>
        <dbReference type="ARBA" id="ARBA00022946"/>
    </source>
</evidence>
<proteinExistence type="inferred from homology"/>
<dbReference type="GO" id="GO:1903457">
    <property type="term" value="P:lactate catabolic process"/>
    <property type="evidence" value="ECO:0007669"/>
    <property type="project" value="TreeGrafter"/>
</dbReference>
<evidence type="ECO:0000256" key="2">
    <source>
        <dbReference type="ARBA" id="ARBA00008000"/>
    </source>
</evidence>
<comment type="cofactor">
    <cofactor evidence="1">
        <name>FAD</name>
        <dbReference type="ChEBI" id="CHEBI:57692"/>
    </cofactor>
</comment>
<keyword evidence="6" id="KW-0560">Oxidoreductase</keyword>
<dbReference type="PANTHER" id="PTHR11748:SF111">
    <property type="entry name" value="D-LACTATE DEHYDROGENASE, MITOCHONDRIAL-RELATED"/>
    <property type="match status" value="1"/>
</dbReference>
<dbReference type="OrthoDB" id="26910at2157"/>
<comment type="caution">
    <text evidence="9">The sequence shown here is derived from an EMBL/GenBank/DDBJ whole genome shotgun (WGS) entry which is preliminary data.</text>
</comment>
<evidence type="ECO:0000256" key="4">
    <source>
        <dbReference type="ARBA" id="ARBA00022827"/>
    </source>
</evidence>
<dbReference type="PANTHER" id="PTHR11748">
    <property type="entry name" value="D-LACTATE DEHYDROGENASE"/>
    <property type="match status" value="1"/>
</dbReference>
<dbReference type="InterPro" id="IPR016166">
    <property type="entry name" value="FAD-bd_PCMH"/>
</dbReference>
<dbReference type="FunFam" id="1.10.45.10:FF:000001">
    <property type="entry name" value="D-lactate dehydrogenase mitochondrial"/>
    <property type="match status" value="1"/>
</dbReference>
<gene>
    <name evidence="9" type="ORF">LI82_02440</name>
</gene>
<dbReference type="InterPro" id="IPR016164">
    <property type="entry name" value="FAD-linked_Oxase-like_C"/>
</dbReference>
<dbReference type="PROSITE" id="PS51387">
    <property type="entry name" value="FAD_PCMH"/>
    <property type="match status" value="1"/>
</dbReference>
<evidence type="ECO:0000256" key="1">
    <source>
        <dbReference type="ARBA" id="ARBA00001974"/>
    </source>
</evidence>